<evidence type="ECO:0000313" key="3">
    <source>
        <dbReference type="Proteomes" id="UP001250932"/>
    </source>
</evidence>
<keyword evidence="1" id="KW-1133">Transmembrane helix</keyword>
<dbReference type="Pfam" id="PF10011">
    <property type="entry name" value="DUF2254"/>
    <property type="match status" value="1"/>
</dbReference>
<comment type="caution">
    <text evidence="2">The sequence shown here is derived from an EMBL/GenBank/DDBJ whole genome shotgun (WGS) entry which is preliminary data.</text>
</comment>
<organism evidence="2 3">
    <name type="scientific">Candidatus Nitronereus thalassa</name>
    <dbReference type="NCBI Taxonomy" id="3020898"/>
    <lineage>
        <taxon>Bacteria</taxon>
        <taxon>Pseudomonadati</taxon>
        <taxon>Nitrospirota</taxon>
        <taxon>Nitrospiria</taxon>
        <taxon>Nitrospirales</taxon>
        <taxon>Nitrospiraceae</taxon>
        <taxon>Candidatus Nitronereus</taxon>
    </lineage>
</organism>
<protein>
    <submittedName>
        <fullName evidence="2">DUF2254 domain-containing protein</fullName>
    </submittedName>
</protein>
<gene>
    <name evidence="2" type="ORF">PPG34_09200</name>
</gene>
<feature type="transmembrane region" description="Helical" evidence="1">
    <location>
        <begin position="61"/>
        <end position="88"/>
    </location>
</feature>
<feature type="transmembrane region" description="Helical" evidence="1">
    <location>
        <begin position="135"/>
        <end position="160"/>
    </location>
</feature>
<accession>A0ABU3K820</accession>
<dbReference type="Proteomes" id="UP001250932">
    <property type="component" value="Unassembled WGS sequence"/>
</dbReference>
<name>A0ABU3K820_9BACT</name>
<sequence length="448" mass="49473">MNTRLINIWYAIRSSLWFLPAILTLLAGALAMATLMADQTFRDTITRILGPFGTMGPDGARALLSTVAGSVITIAGVAFSITIVALTLASSQFGPRLLRTFMKDKGNQLVLGIFIATFVYSLLVMGAIRDAEHQLFVPIISVFSSLMFALVSLGAFIYFIHNVSTSIHADNVVFAISQDLNRAVGRMVAKGANRQTHEAESTAKAWTQENEENSILIVSSENGYLQAIDFPNLVKLAKEQDIRFKLLHRPGDFVMKSHSLVRLWPKKEIPDEVHRIVNQAFILGSQRTDEQDIEYAIHQMVELALRALSPGINDPFTAMSCIDWLGAAINQLAEQGLPTPYYHDDQDELRVIADVPEMAGIFDAAFSQIRQHGCNNVAVTLRLLETFKGIAVCTENQEVRTAISRHAEMVHGASQPHVVAKSDKDDVEDRYKAVFETLNTPCPESLSS</sequence>
<keyword evidence="1" id="KW-0812">Transmembrane</keyword>
<dbReference type="RefSeq" id="WP_313832949.1">
    <property type="nucleotide sequence ID" value="NZ_JAQOUE010000001.1"/>
</dbReference>
<keyword evidence="3" id="KW-1185">Reference proteome</keyword>
<reference evidence="2 3" key="1">
    <citation type="journal article" date="2023" name="ISME J.">
        <title>Cultivation and genomic characterization of novel and ubiquitous marine nitrite-oxidizing bacteria from the Nitrospirales.</title>
        <authorList>
            <person name="Mueller A.J."/>
            <person name="Daebeler A."/>
            <person name="Herbold C.W."/>
            <person name="Kirkegaard R.H."/>
            <person name="Daims H."/>
        </authorList>
    </citation>
    <scope>NUCLEOTIDE SEQUENCE [LARGE SCALE GENOMIC DNA]</scope>
    <source>
        <strain evidence="2 3">EB</strain>
    </source>
</reference>
<feature type="transmembrane region" description="Helical" evidence="1">
    <location>
        <begin position="109"/>
        <end position="129"/>
    </location>
</feature>
<keyword evidence="1" id="KW-0472">Membrane</keyword>
<evidence type="ECO:0000313" key="2">
    <source>
        <dbReference type="EMBL" id="MDT7042530.1"/>
    </source>
</evidence>
<dbReference type="InterPro" id="IPR018723">
    <property type="entry name" value="DUF2254_membrane"/>
</dbReference>
<dbReference type="EMBL" id="JAQOUE010000001">
    <property type="protein sequence ID" value="MDT7042530.1"/>
    <property type="molecule type" value="Genomic_DNA"/>
</dbReference>
<proteinExistence type="predicted"/>
<evidence type="ECO:0000256" key="1">
    <source>
        <dbReference type="SAM" id="Phobius"/>
    </source>
</evidence>